<evidence type="ECO:0000313" key="2">
    <source>
        <dbReference type="EMBL" id="KAK0949442.1"/>
    </source>
</evidence>
<feature type="region of interest" description="Disordered" evidence="1">
    <location>
        <begin position="1"/>
        <end position="66"/>
    </location>
</feature>
<proteinExistence type="predicted"/>
<accession>A0AAN6GY75</accession>
<sequence>MATTTKYQPAPQRDSLDGPAAPPPGYSQAPPSYQDEPVVSEARTEDDNVPDDFKFGGSVSEATLPI</sequence>
<feature type="compositionally biased region" description="Basic and acidic residues" evidence="1">
    <location>
        <begin position="42"/>
        <end position="54"/>
    </location>
</feature>
<protein>
    <submittedName>
        <fullName evidence="2">Uncharacterized protein</fullName>
    </submittedName>
</protein>
<dbReference type="EMBL" id="JAUJLE010001159">
    <property type="protein sequence ID" value="KAK0949442.1"/>
    <property type="molecule type" value="Genomic_DNA"/>
</dbReference>
<evidence type="ECO:0000313" key="3">
    <source>
        <dbReference type="Proteomes" id="UP001175353"/>
    </source>
</evidence>
<evidence type="ECO:0000256" key="1">
    <source>
        <dbReference type="SAM" id="MobiDB-lite"/>
    </source>
</evidence>
<name>A0AAN6GY75_9PEZI</name>
<reference evidence="2" key="1">
    <citation type="submission" date="2023-06" db="EMBL/GenBank/DDBJ databases">
        <title>Black Yeasts Isolated from many extreme environments.</title>
        <authorList>
            <person name="Coleine C."/>
            <person name="Stajich J.E."/>
            <person name="Selbmann L."/>
        </authorList>
    </citation>
    <scope>NUCLEOTIDE SEQUENCE</scope>
    <source>
        <strain evidence="2">CCFEE 5200</strain>
    </source>
</reference>
<gene>
    <name evidence="2" type="ORF">LTR91_026458</name>
</gene>
<dbReference type="Proteomes" id="UP001175353">
    <property type="component" value="Unassembled WGS sequence"/>
</dbReference>
<organism evidence="2 3">
    <name type="scientific">Friedmanniomyces endolithicus</name>
    <dbReference type="NCBI Taxonomy" id="329885"/>
    <lineage>
        <taxon>Eukaryota</taxon>
        <taxon>Fungi</taxon>
        <taxon>Dikarya</taxon>
        <taxon>Ascomycota</taxon>
        <taxon>Pezizomycotina</taxon>
        <taxon>Dothideomycetes</taxon>
        <taxon>Dothideomycetidae</taxon>
        <taxon>Mycosphaerellales</taxon>
        <taxon>Teratosphaeriaceae</taxon>
        <taxon>Friedmanniomyces</taxon>
    </lineage>
</organism>
<dbReference type="AlphaFoldDB" id="A0AAN6GY75"/>
<keyword evidence="3" id="KW-1185">Reference proteome</keyword>
<feature type="non-terminal residue" evidence="2">
    <location>
        <position position="66"/>
    </location>
</feature>
<comment type="caution">
    <text evidence="2">The sequence shown here is derived from an EMBL/GenBank/DDBJ whole genome shotgun (WGS) entry which is preliminary data.</text>
</comment>